<dbReference type="GeneID" id="96874250"/>
<reference evidence="8 9" key="1">
    <citation type="submission" date="2016-07" db="EMBL/GenBank/DDBJ databases">
        <title>Genome sequencing of Vibrio scophthalmi strain VS-05, an isolated from Paralichthys olivaceus.</title>
        <authorList>
            <person name="Han H.-J."/>
        </authorList>
    </citation>
    <scope>NUCLEOTIDE SEQUENCE [LARGE SCALE GENOMIC DNA]</scope>
    <source>
        <strain evidence="8 9">VS-05</strain>
    </source>
</reference>
<dbReference type="PANTHER" id="PTHR33362:SF3">
    <property type="entry name" value="SIALIC ACID TRAP TRANSPORTER PERMEASE PROTEIN SIAT"/>
    <property type="match status" value="1"/>
</dbReference>
<dbReference type="EMBL" id="CP016415">
    <property type="protein sequence ID" value="ANU39080.1"/>
    <property type="molecule type" value="Genomic_DNA"/>
</dbReference>
<name>A0A1B1NSY5_9VIBR</name>
<feature type="transmembrane region" description="Helical" evidence="7">
    <location>
        <begin position="356"/>
        <end position="377"/>
    </location>
</feature>
<keyword evidence="9" id="KW-1185">Reference proteome</keyword>
<evidence type="ECO:0000256" key="1">
    <source>
        <dbReference type="ARBA" id="ARBA00004429"/>
    </source>
</evidence>
<dbReference type="GO" id="GO:0005886">
    <property type="term" value="C:plasma membrane"/>
    <property type="evidence" value="ECO:0007669"/>
    <property type="project" value="UniProtKB-SubCell"/>
</dbReference>
<evidence type="ECO:0000256" key="4">
    <source>
        <dbReference type="ARBA" id="ARBA00022692"/>
    </source>
</evidence>
<keyword evidence="3 7" id="KW-0997">Cell inner membrane</keyword>
<feature type="transmembrane region" description="Helical" evidence="7">
    <location>
        <begin position="214"/>
        <end position="233"/>
    </location>
</feature>
<dbReference type="NCBIfam" id="TIGR00786">
    <property type="entry name" value="dctM"/>
    <property type="match status" value="1"/>
</dbReference>
<sequence length="427" mass="45569">MATSIFGWLGLLFAGMPVGFSLIFVALIFLLVTGSPGINFAAQQMITGVDNFTLLSVPFFVLTGHLMNSAGITERIFNFAKSMMGHITGSLGHVNIMASLLFSGMSGSALADAGGLGQLEIKSMRDAKYDDDFAGGLTAASCIIGPLVPPSIPLVIYGVVSGTSIGALFLAGAIPGLMCCAALMVMSYYICKKRGYMVLPRATGRERLIAFKEAFLSLLTPIIIIGGIFSGKFTPTEAAAVSSLYALFLGTVVYKQLTLENFIEILKETVNNTAVVALMVMGVTVFGWIVAREQLPQMLAEFFLTISDNPLVLLLLINLLLLFLGTFIESLALLLLLVPFLVPVAVSVGIDPVHFGVMAILNLMIGILTPPMGMALYVVSRVGDIPFHVLTRGVMPLLVPLFIVLALVAVFPQFTLLLPEIFLGYGQ</sequence>
<comment type="subunit">
    <text evidence="7">The complex comprises the extracytoplasmic solute receptor protein and the two transmembrane proteins.</text>
</comment>
<dbReference type="Proteomes" id="UP000092528">
    <property type="component" value="Chromosome 2"/>
</dbReference>
<organism evidence="8 9">
    <name type="scientific">Vibrio scophthalmi</name>
    <dbReference type="NCBI Taxonomy" id="45658"/>
    <lineage>
        <taxon>Bacteria</taxon>
        <taxon>Pseudomonadati</taxon>
        <taxon>Pseudomonadota</taxon>
        <taxon>Gammaproteobacteria</taxon>
        <taxon>Vibrionales</taxon>
        <taxon>Vibrionaceae</taxon>
        <taxon>Vibrio</taxon>
    </lineage>
</organism>
<comment type="similarity">
    <text evidence="7">Belongs to the TRAP transporter large permease family.</text>
</comment>
<gene>
    <name evidence="8" type="ORF">VSVS05_04044</name>
</gene>
<dbReference type="InterPro" id="IPR004681">
    <property type="entry name" value="TRAP_DctM"/>
</dbReference>
<feature type="transmembrane region" description="Helical" evidence="7">
    <location>
        <begin position="302"/>
        <end position="324"/>
    </location>
</feature>
<dbReference type="AlphaFoldDB" id="A0A1B1NSY5"/>
<feature type="transmembrane region" description="Helical" evidence="7">
    <location>
        <begin position="52"/>
        <end position="72"/>
    </location>
</feature>
<feature type="transmembrane region" description="Helical" evidence="7">
    <location>
        <begin position="92"/>
        <end position="113"/>
    </location>
</feature>
<dbReference type="PANTHER" id="PTHR33362">
    <property type="entry name" value="SIALIC ACID TRAP TRANSPORTER PERMEASE PROTEIN SIAT-RELATED"/>
    <property type="match status" value="1"/>
</dbReference>
<dbReference type="PIRSF" id="PIRSF006066">
    <property type="entry name" value="HI0050"/>
    <property type="match status" value="1"/>
</dbReference>
<feature type="transmembrane region" description="Helical" evidence="7">
    <location>
        <begin position="239"/>
        <end position="257"/>
    </location>
</feature>
<evidence type="ECO:0000313" key="9">
    <source>
        <dbReference type="Proteomes" id="UP000092528"/>
    </source>
</evidence>
<evidence type="ECO:0000313" key="8">
    <source>
        <dbReference type="EMBL" id="ANU39080.1"/>
    </source>
</evidence>
<evidence type="ECO:0000256" key="7">
    <source>
        <dbReference type="RuleBase" id="RU369079"/>
    </source>
</evidence>
<feature type="transmembrane region" description="Helical" evidence="7">
    <location>
        <begin position="331"/>
        <end position="350"/>
    </location>
</feature>
<feature type="transmembrane region" description="Helical" evidence="7">
    <location>
        <begin position="133"/>
        <end position="159"/>
    </location>
</feature>
<dbReference type="KEGG" id="vsc:VSVS12_03143"/>
<keyword evidence="4 7" id="KW-0812">Transmembrane</keyword>
<proteinExistence type="inferred from homology"/>
<accession>A0A1B1NSY5</accession>
<feature type="transmembrane region" description="Helical" evidence="7">
    <location>
        <begin position="6"/>
        <end position="32"/>
    </location>
</feature>
<evidence type="ECO:0000256" key="6">
    <source>
        <dbReference type="ARBA" id="ARBA00023136"/>
    </source>
</evidence>
<dbReference type="STRING" id="45658.VSVS12_03143"/>
<dbReference type="Pfam" id="PF06808">
    <property type="entry name" value="DctM"/>
    <property type="match status" value="1"/>
</dbReference>
<dbReference type="RefSeq" id="WP_005596406.1">
    <property type="nucleotide sequence ID" value="NZ_CP016308.1"/>
</dbReference>
<keyword evidence="6 7" id="KW-0472">Membrane</keyword>
<dbReference type="GO" id="GO:0022857">
    <property type="term" value="F:transmembrane transporter activity"/>
    <property type="evidence" value="ECO:0007669"/>
    <property type="project" value="UniProtKB-UniRule"/>
</dbReference>
<evidence type="ECO:0000256" key="2">
    <source>
        <dbReference type="ARBA" id="ARBA00022475"/>
    </source>
</evidence>
<comment type="subcellular location">
    <subcellularLocation>
        <location evidence="1 7">Cell inner membrane</location>
        <topology evidence="1 7">Multi-pass membrane protein</topology>
    </subcellularLocation>
</comment>
<keyword evidence="5 7" id="KW-1133">Transmembrane helix</keyword>
<evidence type="ECO:0000256" key="3">
    <source>
        <dbReference type="ARBA" id="ARBA00022519"/>
    </source>
</evidence>
<feature type="transmembrane region" description="Helical" evidence="7">
    <location>
        <begin position="269"/>
        <end position="290"/>
    </location>
</feature>
<keyword evidence="2" id="KW-1003">Cell membrane</keyword>
<dbReference type="InterPro" id="IPR010656">
    <property type="entry name" value="DctM"/>
</dbReference>
<keyword evidence="7" id="KW-0813">Transport</keyword>
<protein>
    <recommendedName>
        <fullName evidence="7">TRAP transporter large permease protein</fullName>
    </recommendedName>
</protein>
<evidence type="ECO:0000256" key="5">
    <source>
        <dbReference type="ARBA" id="ARBA00022989"/>
    </source>
</evidence>
<comment type="function">
    <text evidence="7">Part of the tripartite ATP-independent periplasmic (TRAP) transport system.</text>
</comment>
<dbReference type="PATRIC" id="fig|45658.6.peg.3074"/>
<feature type="transmembrane region" description="Helical" evidence="7">
    <location>
        <begin position="389"/>
        <end position="411"/>
    </location>
</feature>
<feature type="transmembrane region" description="Helical" evidence="7">
    <location>
        <begin position="165"/>
        <end position="191"/>
    </location>
</feature>